<dbReference type="EMBL" id="SSTE01005668">
    <property type="protein sequence ID" value="KAA0060514.1"/>
    <property type="molecule type" value="Genomic_DNA"/>
</dbReference>
<proteinExistence type="predicted"/>
<gene>
    <name evidence="2" type="ORF">E5676_scaffold420G00120</name>
    <name evidence="1" type="ORF">E6C27_scaffold22G003640</name>
</gene>
<sequence length="196" mass="22420">MGDEFEIKNLENLKYFLGMEVVRSKEGIFVSQRKYTLYLLTETGILRCYPVDTPIELNYKLRNSYDKVPVDKEQYQSLEVISITNNLVQHDRTKHVEIDQHFIKERLDNGSICISYISSSQQAANVLTRDFSERNLTFMCCSSRQGVQEFETSFLSSSLNAAPCGGVPRGVKASLHPSPRLPNLPTWRIAFRASFP</sequence>
<evidence type="ECO:0000313" key="1">
    <source>
        <dbReference type="EMBL" id="KAA0060514.1"/>
    </source>
</evidence>
<dbReference type="Proteomes" id="UP000321393">
    <property type="component" value="Unassembled WGS sequence"/>
</dbReference>
<dbReference type="AlphaFoldDB" id="A0A5D3BNC1"/>
<evidence type="ECO:0000313" key="4">
    <source>
        <dbReference type="Proteomes" id="UP000321947"/>
    </source>
</evidence>
<dbReference type="Proteomes" id="UP000321947">
    <property type="component" value="Unassembled WGS sequence"/>
</dbReference>
<accession>A0A5D3BNC1</accession>
<organism evidence="2 4">
    <name type="scientific">Cucumis melo var. makuwa</name>
    <name type="common">Oriental melon</name>
    <dbReference type="NCBI Taxonomy" id="1194695"/>
    <lineage>
        <taxon>Eukaryota</taxon>
        <taxon>Viridiplantae</taxon>
        <taxon>Streptophyta</taxon>
        <taxon>Embryophyta</taxon>
        <taxon>Tracheophyta</taxon>
        <taxon>Spermatophyta</taxon>
        <taxon>Magnoliopsida</taxon>
        <taxon>eudicotyledons</taxon>
        <taxon>Gunneridae</taxon>
        <taxon>Pentapetalae</taxon>
        <taxon>rosids</taxon>
        <taxon>fabids</taxon>
        <taxon>Cucurbitales</taxon>
        <taxon>Cucurbitaceae</taxon>
        <taxon>Benincaseae</taxon>
        <taxon>Cucumis</taxon>
    </lineage>
</organism>
<reference evidence="3 4" key="1">
    <citation type="submission" date="2019-08" db="EMBL/GenBank/DDBJ databases">
        <title>Draft genome sequences of two oriental melons (Cucumis melo L. var makuwa).</title>
        <authorList>
            <person name="Kwon S.-Y."/>
        </authorList>
    </citation>
    <scope>NUCLEOTIDE SEQUENCE [LARGE SCALE GENOMIC DNA]</scope>
    <source>
        <strain evidence="4">cv. Chang Bougi</strain>
        <strain evidence="3">cv. SW 3</strain>
        <tissue evidence="2">Leaf</tissue>
    </source>
</reference>
<evidence type="ECO:0000313" key="3">
    <source>
        <dbReference type="Proteomes" id="UP000321393"/>
    </source>
</evidence>
<evidence type="ECO:0000313" key="2">
    <source>
        <dbReference type="EMBL" id="TYK00754.1"/>
    </source>
</evidence>
<comment type="caution">
    <text evidence="2">The sequence shown here is derived from an EMBL/GenBank/DDBJ whole genome shotgun (WGS) entry which is preliminary data.</text>
</comment>
<protein>
    <submittedName>
        <fullName evidence="1 2">Mitochondrial protein</fullName>
    </submittedName>
</protein>
<name>A0A5D3BNC1_CUCMM</name>
<dbReference type="EMBL" id="SSTD01016540">
    <property type="protein sequence ID" value="TYK00754.1"/>
    <property type="molecule type" value="Genomic_DNA"/>
</dbReference>